<evidence type="ECO:0000313" key="2">
    <source>
        <dbReference type="EMBL" id="SHO47647.1"/>
    </source>
</evidence>
<evidence type="ECO:0000259" key="1">
    <source>
        <dbReference type="SMART" id="SM00418"/>
    </source>
</evidence>
<dbReference type="Gene3D" id="1.10.10.10">
    <property type="entry name" value="Winged helix-like DNA-binding domain superfamily/Winged helix DNA-binding domain"/>
    <property type="match status" value="1"/>
</dbReference>
<dbReference type="CDD" id="cd00090">
    <property type="entry name" value="HTH_ARSR"/>
    <property type="match status" value="1"/>
</dbReference>
<dbReference type="GO" id="GO:0003700">
    <property type="term" value="F:DNA-binding transcription factor activity"/>
    <property type="evidence" value="ECO:0007669"/>
    <property type="project" value="InterPro"/>
</dbReference>
<dbReference type="InterPro" id="IPR001845">
    <property type="entry name" value="HTH_ArsR_DNA-bd_dom"/>
</dbReference>
<evidence type="ECO:0000313" key="3">
    <source>
        <dbReference type="Proteomes" id="UP000184612"/>
    </source>
</evidence>
<dbReference type="RefSeq" id="WP_084558548.1">
    <property type="nucleotide sequence ID" value="NZ_FRFD01000004.1"/>
</dbReference>
<dbReference type="SUPFAM" id="SSF46785">
    <property type="entry name" value="Winged helix' DNA-binding domain"/>
    <property type="match status" value="1"/>
</dbReference>
<feature type="domain" description="HTH arsR-type" evidence="1">
    <location>
        <begin position="17"/>
        <end position="99"/>
    </location>
</feature>
<dbReference type="InterPro" id="IPR011991">
    <property type="entry name" value="ArsR-like_HTH"/>
</dbReference>
<proteinExistence type="predicted"/>
<sequence length="310" mass="34507">MPKILNLNADNEEVLCTVAKALSSPDRIKIIKLLYYNSYNIGEIADLLQIPASTAALHVRILEGASLIHVEQQPGCRGSMKLCSRKNDFVNIRLNGLSTGVDQISTVSMPVGAYTDCKIIPTCGLADTNGYIGYEDRPGDFFLPARFNAQLLWSAGGFVEYKFPYGIESDVKLKQLVLTFEACSEAANYRENWKSDITIWINGHECGTWRCPGDFGARRGRLNPSWWENGVTQYGLLTTLTLTEKAAFINNEESSRTSLSDLSLKDNSFITVRIGNKDDAVYTGGFNLFGQKFGDYEQDINLSFIYQDAL</sequence>
<dbReference type="AlphaFoldDB" id="A0A1M7Y5A1"/>
<organism evidence="2 3">
    <name type="scientific">Anaerocolumna xylanovorans DSM 12503</name>
    <dbReference type="NCBI Taxonomy" id="1121345"/>
    <lineage>
        <taxon>Bacteria</taxon>
        <taxon>Bacillati</taxon>
        <taxon>Bacillota</taxon>
        <taxon>Clostridia</taxon>
        <taxon>Lachnospirales</taxon>
        <taxon>Lachnospiraceae</taxon>
        <taxon>Anaerocolumna</taxon>
    </lineage>
</organism>
<dbReference type="InterPro" id="IPR036390">
    <property type="entry name" value="WH_DNA-bd_sf"/>
</dbReference>
<keyword evidence="3" id="KW-1185">Reference proteome</keyword>
<dbReference type="Pfam" id="PF01022">
    <property type="entry name" value="HTH_5"/>
    <property type="match status" value="1"/>
</dbReference>
<dbReference type="OrthoDB" id="9781958at2"/>
<dbReference type="InterPro" id="IPR036388">
    <property type="entry name" value="WH-like_DNA-bd_sf"/>
</dbReference>
<reference evidence="2 3" key="1">
    <citation type="submission" date="2016-12" db="EMBL/GenBank/DDBJ databases">
        <authorList>
            <person name="Song W.-J."/>
            <person name="Kurnit D.M."/>
        </authorList>
    </citation>
    <scope>NUCLEOTIDE SEQUENCE [LARGE SCALE GENOMIC DNA]</scope>
    <source>
        <strain evidence="2 3">DSM 12503</strain>
    </source>
</reference>
<gene>
    <name evidence="2" type="ORF">SAMN02745217_01604</name>
</gene>
<dbReference type="Proteomes" id="UP000184612">
    <property type="component" value="Unassembled WGS sequence"/>
</dbReference>
<accession>A0A1M7Y5A1</accession>
<dbReference type="SMART" id="SM00418">
    <property type="entry name" value="HTH_ARSR"/>
    <property type="match status" value="1"/>
</dbReference>
<protein>
    <submittedName>
        <fullName evidence="2">Predicted transcriptional regulator</fullName>
    </submittedName>
</protein>
<name>A0A1M7Y5A1_9FIRM</name>
<dbReference type="STRING" id="1121345.SAMN02745217_01604"/>
<dbReference type="EMBL" id="FRFD01000004">
    <property type="protein sequence ID" value="SHO47647.1"/>
    <property type="molecule type" value="Genomic_DNA"/>
</dbReference>